<dbReference type="SUPFAM" id="SSF47616">
    <property type="entry name" value="GST C-terminal domain-like"/>
    <property type="match status" value="1"/>
</dbReference>
<dbReference type="InterPro" id="IPR045074">
    <property type="entry name" value="GST_C_Tau"/>
</dbReference>
<dbReference type="SFLD" id="SFLDG01152">
    <property type="entry name" value="Main.3:_Omega-_and_Tau-like"/>
    <property type="match status" value="1"/>
</dbReference>
<dbReference type="GO" id="GO:0004364">
    <property type="term" value="F:glutathione transferase activity"/>
    <property type="evidence" value="ECO:0007669"/>
    <property type="project" value="UniProtKB-UniRule"/>
</dbReference>
<evidence type="ECO:0000256" key="4">
    <source>
        <dbReference type="ARBA" id="ARBA00047960"/>
    </source>
</evidence>
<organism evidence="8">
    <name type="scientific">Populus yatungensis</name>
    <dbReference type="NCBI Taxonomy" id="1393210"/>
    <lineage>
        <taxon>Eukaryota</taxon>
        <taxon>Viridiplantae</taxon>
        <taxon>Streptophyta</taxon>
        <taxon>Embryophyta</taxon>
        <taxon>Tracheophyta</taxon>
        <taxon>Spermatophyta</taxon>
        <taxon>Magnoliopsida</taxon>
        <taxon>eudicotyledons</taxon>
        <taxon>Gunneridae</taxon>
        <taxon>Pentapetalae</taxon>
        <taxon>rosids</taxon>
        <taxon>fabids</taxon>
        <taxon>Malpighiales</taxon>
        <taxon>Salicaceae</taxon>
        <taxon>Saliceae</taxon>
        <taxon>Populus</taxon>
    </lineage>
</organism>
<dbReference type="GO" id="GO:0006749">
    <property type="term" value="P:glutathione metabolic process"/>
    <property type="evidence" value="ECO:0007669"/>
    <property type="project" value="InterPro"/>
</dbReference>
<dbReference type="PANTHER" id="PTHR11260:SF753">
    <property type="entry name" value="GLUTATHIONE TRANSFERASE"/>
    <property type="match status" value="1"/>
</dbReference>
<dbReference type="Pfam" id="PF02798">
    <property type="entry name" value="GST_N"/>
    <property type="match status" value="1"/>
</dbReference>
<dbReference type="PROSITE" id="PS50405">
    <property type="entry name" value="GST_CTER"/>
    <property type="match status" value="1"/>
</dbReference>
<comment type="similarity">
    <text evidence="3">Belongs to the GST superfamily. Tau family.</text>
</comment>
<accession>A0A193KWZ9</accession>
<dbReference type="GO" id="GO:0009407">
    <property type="term" value="P:toxin catabolic process"/>
    <property type="evidence" value="ECO:0007669"/>
    <property type="project" value="UniProtKB-ARBA"/>
</dbReference>
<evidence type="ECO:0000256" key="3">
    <source>
        <dbReference type="ARBA" id="ARBA00025743"/>
    </source>
</evidence>
<dbReference type="FunFam" id="3.40.30.10:FF:000197">
    <property type="entry name" value="Glutathione S-transferase U10"/>
    <property type="match status" value="1"/>
</dbReference>
<keyword evidence="1" id="KW-0216">Detoxification</keyword>
<feature type="domain" description="GST C-terminal" evidence="7">
    <location>
        <begin position="90"/>
        <end position="224"/>
    </location>
</feature>
<evidence type="ECO:0000259" key="6">
    <source>
        <dbReference type="PROSITE" id="PS50404"/>
    </source>
</evidence>
<evidence type="ECO:0000256" key="5">
    <source>
        <dbReference type="RuleBase" id="RU369102"/>
    </source>
</evidence>
<reference evidence="8" key="1">
    <citation type="submission" date="2015-11" db="EMBL/GenBank/DDBJ databases">
        <title>Functional and Structural Profiles of GST Gene Family from Three Populus Species Revealed the Sequence-function Decoupling of Orthologous Genes.</title>
        <authorList>
            <person name="Yang Q."/>
        </authorList>
    </citation>
    <scope>NUCLEOTIDE SEQUENCE</scope>
</reference>
<dbReference type="InterPro" id="IPR004045">
    <property type="entry name" value="Glutathione_S-Trfase_N"/>
</dbReference>
<dbReference type="FunFam" id="1.20.1050.10:FF:000016">
    <property type="entry name" value="Glutathione S-transferase U9"/>
    <property type="match status" value="1"/>
</dbReference>
<dbReference type="InterPro" id="IPR010987">
    <property type="entry name" value="Glutathione-S-Trfase_C-like"/>
</dbReference>
<dbReference type="InterPro" id="IPR036282">
    <property type="entry name" value="Glutathione-S-Trfase_C_sf"/>
</dbReference>
<dbReference type="GO" id="GO:0005829">
    <property type="term" value="C:cytosol"/>
    <property type="evidence" value="ECO:0007669"/>
    <property type="project" value="UniProtKB-SubCell"/>
</dbReference>
<evidence type="ECO:0000259" key="7">
    <source>
        <dbReference type="PROSITE" id="PS50405"/>
    </source>
</evidence>
<name>A0A193KWZ9_9ROSI</name>
<dbReference type="Gene3D" id="1.20.1050.10">
    <property type="match status" value="1"/>
</dbReference>
<comment type="subcellular location">
    <subcellularLocation>
        <location evidence="5">Cytoplasm</location>
        <location evidence="5">Cytosol</location>
    </subcellularLocation>
</comment>
<comment type="catalytic activity">
    <reaction evidence="4 5">
        <text>RX + glutathione = an S-substituted glutathione + a halide anion + H(+)</text>
        <dbReference type="Rhea" id="RHEA:16437"/>
        <dbReference type="ChEBI" id="CHEBI:15378"/>
        <dbReference type="ChEBI" id="CHEBI:16042"/>
        <dbReference type="ChEBI" id="CHEBI:17792"/>
        <dbReference type="ChEBI" id="CHEBI:57925"/>
        <dbReference type="ChEBI" id="CHEBI:90779"/>
        <dbReference type="EC" id="2.5.1.18"/>
    </reaction>
</comment>
<dbReference type="CDD" id="cd03058">
    <property type="entry name" value="GST_N_Tau"/>
    <property type="match status" value="1"/>
</dbReference>
<dbReference type="Gene3D" id="3.40.30.10">
    <property type="entry name" value="Glutaredoxin"/>
    <property type="match status" value="1"/>
</dbReference>
<comment type="function">
    <text evidence="5">Is involved in the conjugation of reduced glutathione to a wide number of exogenous and endogenous hydrophobic electrophiles.</text>
</comment>
<dbReference type="EMBL" id="KU170307">
    <property type="protein sequence ID" value="ANO40012.1"/>
    <property type="molecule type" value="mRNA"/>
</dbReference>
<evidence type="ECO:0000256" key="2">
    <source>
        <dbReference type="ARBA" id="ARBA00022679"/>
    </source>
</evidence>
<dbReference type="AlphaFoldDB" id="A0A193KWZ9"/>
<dbReference type="PANTHER" id="PTHR11260">
    <property type="entry name" value="GLUTATHIONE S-TRANSFERASE, GST, SUPERFAMILY, GST DOMAIN CONTAINING"/>
    <property type="match status" value="1"/>
</dbReference>
<dbReference type="EC" id="2.5.1.18" evidence="5"/>
<dbReference type="SFLD" id="SFLDS00019">
    <property type="entry name" value="Glutathione_Transferase_(cytos"/>
    <property type="match status" value="1"/>
</dbReference>
<sequence length="230" mass="26062">MEEEQKVKLYGMWASTYVKRVEVALRAKGIAYEYIEEDLSNKSQALLQYNPVHNKVPVLVHNGKPITESSIILEYIDETWKQAPRLLPDDPYQRAKVRFWASFIQQQLFEGVSQVITRGGEAHEKAIGELLEKMNIFEEEMKKLLPNGVSVIEVQNLGLLDILVGAVFSPYKAREEVAGVQILDPEKNPLILSWVTAWNQLTTVHELLPPHDKIVGLLQFVRKTALGSSG</sequence>
<dbReference type="SFLD" id="SFLDG00358">
    <property type="entry name" value="Main_(cytGST)"/>
    <property type="match status" value="1"/>
</dbReference>
<keyword evidence="2 5" id="KW-0808">Transferase</keyword>
<dbReference type="InterPro" id="IPR045073">
    <property type="entry name" value="Omega/Tau-like"/>
</dbReference>
<dbReference type="SUPFAM" id="SSF52833">
    <property type="entry name" value="Thioredoxin-like"/>
    <property type="match status" value="1"/>
</dbReference>
<dbReference type="PROSITE" id="PS51354">
    <property type="entry name" value="GLUTAREDOXIN_2"/>
    <property type="match status" value="1"/>
</dbReference>
<keyword evidence="5" id="KW-0963">Cytoplasm</keyword>
<dbReference type="InterPro" id="IPR036249">
    <property type="entry name" value="Thioredoxin-like_sf"/>
</dbReference>
<dbReference type="PROSITE" id="PS50404">
    <property type="entry name" value="GST_NTER"/>
    <property type="match status" value="1"/>
</dbReference>
<feature type="domain" description="GST N-terminal" evidence="6">
    <location>
        <begin position="5"/>
        <end position="84"/>
    </location>
</feature>
<dbReference type="CDD" id="cd03185">
    <property type="entry name" value="GST_C_Tau"/>
    <property type="match status" value="1"/>
</dbReference>
<protein>
    <recommendedName>
        <fullName evidence="5">Glutathione S-transferase</fullName>
        <ecNumber evidence="5">2.5.1.18</ecNumber>
    </recommendedName>
</protein>
<evidence type="ECO:0000256" key="1">
    <source>
        <dbReference type="ARBA" id="ARBA00022575"/>
    </source>
</evidence>
<proteinExistence type="evidence at transcript level"/>
<dbReference type="InterPro" id="IPR040079">
    <property type="entry name" value="Glutathione_S-Trfase"/>
</dbReference>
<evidence type="ECO:0000313" key="8">
    <source>
        <dbReference type="EMBL" id="ANO40012.1"/>
    </source>
</evidence>